<feature type="chain" id="PRO_5046279878" evidence="1">
    <location>
        <begin position="29"/>
        <end position="155"/>
    </location>
</feature>
<sequence>MKIWILKAFCFGALLLWIGALWTATARAETPTQSIAVVVNQSVDITTLTPAQLRMIFAGRTQFWPDGSRIRVFVLPPESDTHQYFCRQLLNIYPYQLERIWQRVVYSGQGEAPKSIDTAQAMQDIIGQTPGAIGYLQAPGQIKKDIRMITVGEPL</sequence>
<dbReference type="Gene3D" id="3.40.190.10">
    <property type="entry name" value="Periplasmic binding protein-like II"/>
    <property type="match status" value="1"/>
</dbReference>
<comment type="caution">
    <text evidence="3">The sequence shown here is derived from an EMBL/GenBank/DDBJ whole genome shotgun (WGS) entry which is preliminary data.</text>
</comment>
<organism evidence="3 4">
    <name type="scientific">Alteromonas oceani</name>
    <dbReference type="NCBI Taxonomy" id="2071609"/>
    <lineage>
        <taxon>Bacteria</taxon>
        <taxon>Pseudomonadati</taxon>
        <taxon>Pseudomonadota</taxon>
        <taxon>Gammaproteobacteria</taxon>
        <taxon>Alteromonadales</taxon>
        <taxon>Alteromonadaceae</taxon>
        <taxon>Alteromonas/Salinimonas group</taxon>
        <taxon>Alteromonas</taxon>
    </lineage>
</organism>
<gene>
    <name evidence="3" type="ORF">ACFOEW_12915</name>
</gene>
<name>A0ABV7JXJ1_9ALTE</name>
<evidence type="ECO:0000313" key="4">
    <source>
        <dbReference type="Proteomes" id="UP001595477"/>
    </source>
</evidence>
<dbReference type="Pfam" id="PF12849">
    <property type="entry name" value="PBP_like_2"/>
    <property type="match status" value="1"/>
</dbReference>
<feature type="signal peptide" evidence="1">
    <location>
        <begin position="1"/>
        <end position="28"/>
    </location>
</feature>
<dbReference type="InterPro" id="IPR024370">
    <property type="entry name" value="PBP_domain"/>
</dbReference>
<dbReference type="RefSeq" id="WP_123324918.1">
    <property type="nucleotide sequence ID" value="NZ_JBHRSX010000029.1"/>
</dbReference>
<reference evidence="4" key="1">
    <citation type="journal article" date="2019" name="Int. J. Syst. Evol. Microbiol.">
        <title>The Global Catalogue of Microorganisms (GCM) 10K type strain sequencing project: providing services to taxonomists for standard genome sequencing and annotation.</title>
        <authorList>
            <consortium name="The Broad Institute Genomics Platform"/>
            <consortium name="The Broad Institute Genome Sequencing Center for Infectious Disease"/>
            <person name="Wu L."/>
            <person name="Ma J."/>
        </authorList>
    </citation>
    <scope>NUCLEOTIDE SEQUENCE [LARGE SCALE GENOMIC DNA]</scope>
    <source>
        <strain evidence="4">KCTC 52449</strain>
    </source>
</reference>
<proteinExistence type="predicted"/>
<feature type="domain" description="PBP" evidence="2">
    <location>
        <begin position="35"/>
        <end position="142"/>
    </location>
</feature>
<accession>A0ABV7JXJ1</accession>
<keyword evidence="1" id="KW-0732">Signal</keyword>
<protein>
    <submittedName>
        <fullName evidence="3">Substrate-binding domain-containing protein</fullName>
    </submittedName>
</protein>
<evidence type="ECO:0000259" key="2">
    <source>
        <dbReference type="Pfam" id="PF12849"/>
    </source>
</evidence>
<evidence type="ECO:0000313" key="3">
    <source>
        <dbReference type="EMBL" id="MFC3202713.1"/>
    </source>
</evidence>
<dbReference type="Proteomes" id="UP001595477">
    <property type="component" value="Unassembled WGS sequence"/>
</dbReference>
<dbReference type="SUPFAM" id="SSF53850">
    <property type="entry name" value="Periplasmic binding protein-like II"/>
    <property type="match status" value="1"/>
</dbReference>
<dbReference type="EMBL" id="JBHRSX010000029">
    <property type="protein sequence ID" value="MFC3202713.1"/>
    <property type="molecule type" value="Genomic_DNA"/>
</dbReference>
<keyword evidence="4" id="KW-1185">Reference proteome</keyword>
<evidence type="ECO:0000256" key="1">
    <source>
        <dbReference type="SAM" id="SignalP"/>
    </source>
</evidence>